<dbReference type="PANTHER" id="PTHR33432">
    <property type="entry name" value="PROTEIN EMSY-LIKE 4"/>
    <property type="match status" value="1"/>
</dbReference>
<feature type="region of interest" description="Disordered" evidence="3">
    <location>
        <begin position="190"/>
        <end position="229"/>
    </location>
</feature>
<evidence type="ECO:0000256" key="3">
    <source>
        <dbReference type="SAM" id="MobiDB-lite"/>
    </source>
</evidence>
<comment type="subcellular location">
    <subcellularLocation>
        <location evidence="1">Nucleus</location>
    </subcellularLocation>
</comment>
<evidence type="ECO:0000313" key="6">
    <source>
        <dbReference type="Proteomes" id="UP000734854"/>
    </source>
</evidence>
<keyword evidence="6" id="KW-1185">Reference proteome</keyword>
<sequence>MFSFEIEQPWSMVLMIAVWEIIGLTICRAKFVGITRTDDDLPPSHYNKGVRGPIRGNGRTIISAFRYSRLQNDMEIQIHRIEQEAYSSVLRAFKAQSDTITWEKESLITELRKELRVSDQEHRELLSRVNADDVIQRIREWRQAGGVQSGIGTNAQPDVTVPNPTVSASRKKQKISQSLPSLLLGASSPGLHTQFSASMQPSPSTAKKDNSLGTKGKKTRSGGTTPGLSSAAMQYLANGRGQVANRSTSGSLIAGQPAEPPSFDPLIGRKVRTRWPEDNNFYEAVLVDYNPVEGLHALVYDIGTLNETWEWVNLKEYLHCTFFGFSSTAIPCFQPGSDLFPGAFTANLLESEVPLVVEATLGVAAPLLELASPDPPTLASLLIFVKLKKNKNTTTQLQLHQRHCNSATAAREPQTWPTAFRDADGTETAKEVIWYWLSLNNLMGITHLSFNTRGIFLSIGEFALLQISSEDIIWEGDYDDPGTFHQSSQGLPTRGVKKTTHHVYVPGVGRGFLNNQKKELSASQNAIDMKNISDMERIGTDILVKEVERLLSATNPDPQEFDKAKKMLREHEQVLIDAIAQLAQVSDDENDKTNCQLTHGLTLDQDPERRNQHYDKENDLAVEEREGIVGNELVTDIS</sequence>
<dbReference type="InterPro" id="IPR005491">
    <property type="entry name" value="ENT_dom"/>
</dbReference>
<dbReference type="Gene3D" id="1.10.1240.40">
    <property type="entry name" value="ENT domain"/>
    <property type="match status" value="1"/>
</dbReference>
<dbReference type="InterPro" id="IPR033485">
    <property type="entry name" value="EMSY-LIKE_plant"/>
</dbReference>
<dbReference type="SUPFAM" id="SSF158639">
    <property type="entry name" value="ENT-like"/>
    <property type="match status" value="1"/>
</dbReference>
<proteinExistence type="predicted"/>
<dbReference type="EMBL" id="JACMSC010000008">
    <property type="protein sequence ID" value="KAG6509645.1"/>
    <property type="molecule type" value="Genomic_DNA"/>
</dbReference>
<dbReference type="SUPFAM" id="SSF63748">
    <property type="entry name" value="Tudor/PWWP/MBT"/>
    <property type="match status" value="1"/>
</dbReference>
<organism evidence="5 6">
    <name type="scientific">Zingiber officinale</name>
    <name type="common">Ginger</name>
    <name type="synonym">Amomum zingiber</name>
    <dbReference type="NCBI Taxonomy" id="94328"/>
    <lineage>
        <taxon>Eukaryota</taxon>
        <taxon>Viridiplantae</taxon>
        <taxon>Streptophyta</taxon>
        <taxon>Embryophyta</taxon>
        <taxon>Tracheophyta</taxon>
        <taxon>Spermatophyta</taxon>
        <taxon>Magnoliopsida</taxon>
        <taxon>Liliopsida</taxon>
        <taxon>Zingiberales</taxon>
        <taxon>Zingiberaceae</taxon>
        <taxon>Zingiber</taxon>
    </lineage>
</organism>
<dbReference type="PROSITE" id="PS51138">
    <property type="entry name" value="ENT"/>
    <property type="match status" value="1"/>
</dbReference>
<evidence type="ECO:0000313" key="5">
    <source>
        <dbReference type="EMBL" id="KAG6509645.1"/>
    </source>
</evidence>
<comment type="caution">
    <text evidence="5">The sequence shown here is derived from an EMBL/GenBank/DDBJ whole genome shotgun (WGS) entry which is preliminary data.</text>
</comment>
<dbReference type="GO" id="GO:0050832">
    <property type="term" value="P:defense response to fungus"/>
    <property type="evidence" value="ECO:0007669"/>
    <property type="project" value="InterPro"/>
</dbReference>
<evidence type="ECO:0000259" key="4">
    <source>
        <dbReference type="PROSITE" id="PS51138"/>
    </source>
</evidence>
<dbReference type="Proteomes" id="UP000734854">
    <property type="component" value="Unassembled WGS sequence"/>
</dbReference>
<feature type="compositionally biased region" description="Polar residues" evidence="3">
    <location>
        <begin position="193"/>
        <end position="205"/>
    </location>
</feature>
<dbReference type="Pfam" id="PF03735">
    <property type="entry name" value="ENT"/>
    <property type="match status" value="1"/>
</dbReference>
<keyword evidence="2" id="KW-0539">Nucleus</keyword>
<dbReference type="CDD" id="cd20404">
    <property type="entry name" value="Tudor_Agenet_AtEML-like"/>
    <property type="match status" value="1"/>
</dbReference>
<dbReference type="AlphaFoldDB" id="A0A8J5GLR3"/>
<accession>A0A8J5GLR3</accession>
<protein>
    <recommendedName>
        <fullName evidence="4">ENT domain-containing protein</fullName>
    </recommendedName>
</protein>
<reference evidence="5 6" key="1">
    <citation type="submission" date="2020-08" db="EMBL/GenBank/DDBJ databases">
        <title>Plant Genome Project.</title>
        <authorList>
            <person name="Zhang R.-G."/>
        </authorList>
    </citation>
    <scope>NUCLEOTIDE SEQUENCE [LARGE SCALE GENOMIC DNA]</scope>
    <source>
        <tissue evidence="5">Rhizome</tissue>
    </source>
</reference>
<feature type="compositionally biased region" description="Polar residues" evidence="3">
    <location>
        <begin position="150"/>
        <end position="168"/>
    </location>
</feature>
<feature type="region of interest" description="Disordered" evidence="3">
    <location>
        <begin position="148"/>
        <end position="174"/>
    </location>
</feature>
<evidence type="ECO:0000256" key="1">
    <source>
        <dbReference type="ARBA" id="ARBA00004123"/>
    </source>
</evidence>
<feature type="domain" description="ENT" evidence="4">
    <location>
        <begin position="74"/>
        <end position="161"/>
    </location>
</feature>
<dbReference type="FunFam" id="1.10.1240.40:FF:000005">
    <property type="entry name" value="ENT domain containing protein, expressed"/>
    <property type="match status" value="1"/>
</dbReference>
<gene>
    <name evidence="5" type="ORF">ZIOFF_027645</name>
</gene>
<dbReference type="GO" id="GO:0005634">
    <property type="term" value="C:nucleus"/>
    <property type="evidence" value="ECO:0007669"/>
    <property type="project" value="UniProtKB-SubCell"/>
</dbReference>
<dbReference type="SMART" id="SM01191">
    <property type="entry name" value="ENT"/>
    <property type="match status" value="1"/>
</dbReference>
<name>A0A8J5GLR3_ZINOF</name>
<dbReference type="InterPro" id="IPR036142">
    <property type="entry name" value="ENT_dom-like_sf"/>
</dbReference>
<evidence type="ECO:0000256" key="2">
    <source>
        <dbReference type="ARBA" id="ARBA00023242"/>
    </source>
</evidence>
<dbReference type="PANTHER" id="PTHR33432:SF27">
    <property type="entry name" value="PROTEIN EMSY-LIKE 3"/>
    <property type="match status" value="1"/>
</dbReference>